<organism evidence="3 4">
    <name type="scientific">Sphaeroforma arctica JP610</name>
    <dbReference type="NCBI Taxonomy" id="667725"/>
    <lineage>
        <taxon>Eukaryota</taxon>
        <taxon>Ichthyosporea</taxon>
        <taxon>Ichthyophonida</taxon>
        <taxon>Sphaeroforma</taxon>
    </lineage>
</organism>
<feature type="chain" id="PRO_5005538511" evidence="2">
    <location>
        <begin position="22"/>
        <end position="85"/>
    </location>
</feature>
<dbReference type="GeneID" id="25916728"/>
<dbReference type="EMBL" id="KQ249202">
    <property type="protein sequence ID" value="KNC71241.1"/>
    <property type="molecule type" value="Genomic_DNA"/>
</dbReference>
<name>A0A0L0F3Q0_9EUKA</name>
<feature type="non-terminal residue" evidence="3">
    <location>
        <position position="85"/>
    </location>
</feature>
<protein>
    <submittedName>
        <fullName evidence="3">Uncharacterized protein</fullName>
    </submittedName>
</protein>
<reference evidence="3 4" key="1">
    <citation type="submission" date="2011-02" db="EMBL/GenBank/DDBJ databases">
        <title>The Genome Sequence of Sphaeroforma arctica JP610.</title>
        <authorList>
            <consortium name="The Broad Institute Genome Sequencing Platform"/>
            <person name="Russ C."/>
            <person name="Cuomo C."/>
            <person name="Young S.K."/>
            <person name="Zeng Q."/>
            <person name="Gargeya S."/>
            <person name="Alvarado L."/>
            <person name="Berlin A."/>
            <person name="Chapman S.B."/>
            <person name="Chen Z."/>
            <person name="Freedman E."/>
            <person name="Gellesch M."/>
            <person name="Goldberg J."/>
            <person name="Griggs A."/>
            <person name="Gujja S."/>
            <person name="Heilman E."/>
            <person name="Heiman D."/>
            <person name="Howarth C."/>
            <person name="Mehta T."/>
            <person name="Neiman D."/>
            <person name="Pearson M."/>
            <person name="Roberts A."/>
            <person name="Saif S."/>
            <person name="Shea T."/>
            <person name="Shenoy N."/>
            <person name="Sisk P."/>
            <person name="Stolte C."/>
            <person name="Sykes S."/>
            <person name="White J."/>
            <person name="Yandava C."/>
            <person name="Burger G."/>
            <person name="Gray M.W."/>
            <person name="Holland P.W.H."/>
            <person name="King N."/>
            <person name="Lang F.B.F."/>
            <person name="Roger A.J."/>
            <person name="Ruiz-Trillo I."/>
            <person name="Haas B."/>
            <person name="Nusbaum C."/>
            <person name="Birren B."/>
        </authorList>
    </citation>
    <scope>NUCLEOTIDE SEQUENCE [LARGE SCALE GENOMIC DNA]</scope>
    <source>
        <strain evidence="3 4">JP610</strain>
    </source>
</reference>
<sequence>SRHRIALLYFPFLLHVLDSSALLHRRPTAKDKPKATARASQAKAKAKPPVPDKGFGSEETRNILCCYLAIQANLTPEYLSSWWSQ</sequence>
<keyword evidence="2" id="KW-0732">Signal</keyword>
<proteinExistence type="predicted"/>
<evidence type="ECO:0000313" key="3">
    <source>
        <dbReference type="EMBL" id="KNC71241.1"/>
    </source>
</evidence>
<evidence type="ECO:0000256" key="2">
    <source>
        <dbReference type="SAM" id="SignalP"/>
    </source>
</evidence>
<accession>A0A0L0F3Q0</accession>
<evidence type="ECO:0000256" key="1">
    <source>
        <dbReference type="SAM" id="MobiDB-lite"/>
    </source>
</evidence>
<dbReference type="Proteomes" id="UP000054560">
    <property type="component" value="Unassembled WGS sequence"/>
</dbReference>
<feature type="signal peptide" evidence="2">
    <location>
        <begin position="1"/>
        <end position="21"/>
    </location>
</feature>
<feature type="non-terminal residue" evidence="3">
    <location>
        <position position="1"/>
    </location>
</feature>
<gene>
    <name evidence="3" type="ORF">SARC_16224</name>
</gene>
<evidence type="ECO:0000313" key="4">
    <source>
        <dbReference type="Proteomes" id="UP000054560"/>
    </source>
</evidence>
<dbReference type="AlphaFoldDB" id="A0A0L0F3Q0"/>
<keyword evidence="4" id="KW-1185">Reference proteome</keyword>
<feature type="region of interest" description="Disordered" evidence="1">
    <location>
        <begin position="27"/>
        <end position="55"/>
    </location>
</feature>
<dbReference type="RefSeq" id="XP_014145143.1">
    <property type="nucleotide sequence ID" value="XM_014289668.1"/>
</dbReference>